<evidence type="ECO:0000313" key="2">
    <source>
        <dbReference type="Proteomes" id="UP001153404"/>
    </source>
</evidence>
<name>A0A9X4KS22_9BACL</name>
<dbReference type="AlphaFoldDB" id="A0A9X4KS22"/>
<evidence type="ECO:0000313" key="1">
    <source>
        <dbReference type="EMBL" id="MDG0809792.1"/>
    </source>
</evidence>
<dbReference type="Proteomes" id="UP001153404">
    <property type="component" value="Unassembled WGS sequence"/>
</dbReference>
<accession>A0A9X4KS22</accession>
<keyword evidence="2" id="KW-1185">Reference proteome</keyword>
<sequence>MPIIKSLDCQAYWYIKAFFILQKRKETTKSLPNALVQQQTRLENYRTGNVNCTHVNEELVQLRYFLKALNYQ</sequence>
<organism evidence="1 2">
    <name type="scientific">Cohnella rhizosphaerae</name>
    <dbReference type="NCBI Taxonomy" id="1457232"/>
    <lineage>
        <taxon>Bacteria</taxon>
        <taxon>Bacillati</taxon>
        <taxon>Bacillota</taxon>
        <taxon>Bacilli</taxon>
        <taxon>Bacillales</taxon>
        <taxon>Paenibacillaceae</taxon>
        <taxon>Cohnella</taxon>
    </lineage>
</organism>
<proteinExistence type="predicted"/>
<reference evidence="1" key="1">
    <citation type="submission" date="2022-10" db="EMBL/GenBank/DDBJ databases">
        <title>Comparative genomic analysis of Cohnella hashimotonis sp. nov., isolated from the International Space Station.</title>
        <authorList>
            <person name="Simpson A."/>
            <person name="Venkateswaran K."/>
        </authorList>
    </citation>
    <scope>NUCLEOTIDE SEQUENCE</scope>
    <source>
        <strain evidence="1">DSM 28161</strain>
    </source>
</reference>
<comment type="caution">
    <text evidence="1">The sequence shown here is derived from an EMBL/GenBank/DDBJ whole genome shotgun (WGS) entry which is preliminary data.</text>
</comment>
<protein>
    <submittedName>
        <fullName evidence="1">Uncharacterized protein</fullName>
    </submittedName>
</protein>
<gene>
    <name evidence="1" type="ORF">OMP40_10940</name>
</gene>
<dbReference type="EMBL" id="JAPDIA010000003">
    <property type="protein sequence ID" value="MDG0809792.1"/>
    <property type="molecule type" value="Genomic_DNA"/>
</dbReference>
<dbReference type="RefSeq" id="WP_277531270.1">
    <property type="nucleotide sequence ID" value="NZ_JAPDIA010000003.1"/>
</dbReference>